<proteinExistence type="predicted"/>
<gene>
    <name evidence="1" type="ORF">F2Q69_00043750</name>
</gene>
<accession>A0A8S9NJH9</accession>
<dbReference type="AlphaFoldDB" id="A0A8S9NJH9"/>
<organism evidence="1 2">
    <name type="scientific">Brassica cretica</name>
    <name type="common">Mustard</name>
    <dbReference type="NCBI Taxonomy" id="69181"/>
    <lineage>
        <taxon>Eukaryota</taxon>
        <taxon>Viridiplantae</taxon>
        <taxon>Streptophyta</taxon>
        <taxon>Embryophyta</taxon>
        <taxon>Tracheophyta</taxon>
        <taxon>Spermatophyta</taxon>
        <taxon>Magnoliopsida</taxon>
        <taxon>eudicotyledons</taxon>
        <taxon>Gunneridae</taxon>
        <taxon>Pentapetalae</taxon>
        <taxon>rosids</taxon>
        <taxon>malvids</taxon>
        <taxon>Brassicales</taxon>
        <taxon>Brassicaceae</taxon>
        <taxon>Brassiceae</taxon>
        <taxon>Brassica</taxon>
    </lineage>
</organism>
<dbReference type="Proteomes" id="UP000712600">
    <property type="component" value="Unassembled WGS sequence"/>
</dbReference>
<name>A0A8S9NJH9_BRACR</name>
<evidence type="ECO:0000313" key="2">
    <source>
        <dbReference type="Proteomes" id="UP000712600"/>
    </source>
</evidence>
<reference evidence="1" key="1">
    <citation type="submission" date="2019-12" db="EMBL/GenBank/DDBJ databases">
        <title>Genome sequencing and annotation of Brassica cretica.</title>
        <authorList>
            <person name="Studholme D.J."/>
            <person name="Sarris P."/>
        </authorList>
    </citation>
    <scope>NUCLEOTIDE SEQUENCE</scope>
    <source>
        <strain evidence="1">PFS-109/04</strain>
        <tissue evidence="1">Leaf</tissue>
    </source>
</reference>
<protein>
    <submittedName>
        <fullName evidence="1">Uncharacterized protein</fullName>
    </submittedName>
</protein>
<comment type="caution">
    <text evidence="1">The sequence shown here is derived from an EMBL/GenBank/DDBJ whole genome shotgun (WGS) entry which is preliminary data.</text>
</comment>
<dbReference type="EMBL" id="QGKX02001621">
    <property type="protein sequence ID" value="KAF3505344.1"/>
    <property type="molecule type" value="Genomic_DNA"/>
</dbReference>
<sequence>MRGEADLNEFTKVMLNRDTESKGRDSSEKNLAGVKNKIVTVQRDGSYATVREDGRMKMILETLVEVTDVERRRQARDGEISQIEASEILMLFSGCRVFVANPVSLGDTLEFRVLCVLTAAWKTFKDSRFMALVNGSVWFNLEGKDHVTRIKVRRSHLIDCGRQSDLASEDKRNVLFRVEMKHVDLDRRDIEKNECKSTRVVSGQMRLCIQWVGSTRKLQGSSQRLCSELASDEVRSIRSTIRSEADWLWIDSSLVELSSRISVRSERVPLQVESCIYINGRAHLRCFLASGGAWFISEGFLKMVQFNSGFKGIRVQFLWDEQGCVIIQSGCIHYRGYTPQKCYDRQREDIVQVLKEAIERDGDQRLGEVELRDREVSVKSEKAKGCRYQGLVKCRRSAKYSLLNRVELGGVFFWQRKRCRVKLSFGQKRWWSYRSNREASMTRGCGMLGRGYEVLASKWLKAEVVQTRDAV</sequence>
<evidence type="ECO:0000313" key="1">
    <source>
        <dbReference type="EMBL" id="KAF3505344.1"/>
    </source>
</evidence>